<dbReference type="SUPFAM" id="SSF51556">
    <property type="entry name" value="Metallo-dependent hydrolases"/>
    <property type="match status" value="1"/>
</dbReference>
<dbReference type="SUPFAM" id="SSF51338">
    <property type="entry name" value="Composite domain of metallo-dependent hydrolases"/>
    <property type="match status" value="1"/>
</dbReference>
<dbReference type="Proteomes" id="UP000831786">
    <property type="component" value="Chromosome"/>
</dbReference>
<dbReference type="PANTHER" id="PTHR43135">
    <property type="entry name" value="ALPHA-D-RIBOSE 1-METHYLPHOSPHONATE 5-TRIPHOSPHATE DIPHOSPHATASE"/>
    <property type="match status" value="1"/>
</dbReference>
<gene>
    <name evidence="2" type="ORF">MUN78_12120</name>
</gene>
<dbReference type="InterPro" id="IPR032466">
    <property type="entry name" value="Metal_Hydrolase"/>
</dbReference>
<dbReference type="Gene3D" id="3.20.20.140">
    <property type="entry name" value="Metal-dependent hydrolases"/>
    <property type="match status" value="1"/>
</dbReference>
<feature type="domain" description="Amidohydrolase-related" evidence="1">
    <location>
        <begin position="56"/>
        <end position="400"/>
    </location>
</feature>
<reference evidence="2 3" key="1">
    <citation type="submission" date="2022-04" db="EMBL/GenBank/DDBJ databases">
        <title>Leucobacter sp. isolated from rhizosphere of garlic.</title>
        <authorList>
            <person name="Won M."/>
            <person name="Lee C.-M."/>
            <person name="Woen H.-Y."/>
            <person name="Kwon S.-W."/>
        </authorList>
    </citation>
    <scope>NUCLEOTIDE SEQUENCE [LARGE SCALE GENOMIC DNA]</scope>
    <source>
        <strain evidence="2 3">H21R-40</strain>
    </source>
</reference>
<accession>A0ABY4FJV0</accession>
<dbReference type="InterPro" id="IPR006680">
    <property type="entry name" value="Amidohydro-rel"/>
</dbReference>
<dbReference type="PANTHER" id="PTHR43135:SF3">
    <property type="entry name" value="ALPHA-D-RIBOSE 1-METHYLPHOSPHONATE 5-TRIPHOSPHATE DIPHOSPHATASE"/>
    <property type="match status" value="1"/>
</dbReference>
<dbReference type="InterPro" id="IPR051781">
    <property type="entry name" value="Metallo-dep_Hydrolase"/>
</dbReference>
<dbReference type="CDD" id="cd01299">
    <property type="entry name" value="Met_dep_hydrolase_A"/>
    <property type="match status" value="1"/>
</dbReference>
<evidence type="ECO:0000313" key="3">
    <source>
        <dbReference type="Proteomes" id="UP000831786"/>
    </source>
</evidence>
<protein>
    <submittedName>
        <fullName evidence="2">Amidohydrolase family protein</fullName>
    </submittedName>
</protein>
<organism evidence="2 3">
    <name type="scientific">Leucobacter allii</name>
    <dbReference type="NCBI Taxonomy" id="2932247"/>
    <lineage>
        <taxon>Bacteria</taxon>
        <taxon>Bacillati</taxon>
        <taxon>Actinomycetota</taxon>
        <taxon>Actinomycetes</taxon>
        <taxon>Micrococcales</taxon>
        <taxon>Microbacteriaceae</taxon>
        <taxon>Leucobacter</taxon>
    </lineage>
</organism>
<sequence>MTNSTTVVHAGRIIVGDGRMIENGTMTVVDGRIVGIRADDAGTPAGARSIDASGLTLMPGLVDCHTHLGGASSPDYRTWVIEDDLRQAVISTKQMRELMDWGVTTIRDISRNGIRLKWAVDHGHLDGPRIVACGPGISRTGGHGDAHNLPLETVQHSHPWGYIADGPEDLRKAVRTLSRMGSDAIKIWATGGGMWDKELETDQHFDFEEITAIIREADHLRIPVLAHAESLAAAKDCIRAGVATVEHGEELDDECRTMMVERGIVHVPTLQLFLGPWFDEYPPPPRGGLDAYPGATPVEREKFRVTQNFLSSIAAGVQIAVGSDSFSSIDVPFGYSTVEEIKTMVGAGMPRHDVFTSATSIGARALRVDDVTGTLEEGKAADFLIVDGDPWEDIESLHRDNLVWIQRGEQVWKDLLTPRSEYVPRAALAASIGAGR</sequence>
<evidence type="ECO:0000313" key="2">
    <source>
        <dbReference type="EMBL" id="UOQ56418.1"/>
    </source>
</evidence>
<dbReference type="Gene3D" id="2.30.40.10">
    <property type="entry name" value="Urease, subunit C, domain 1"/>
    <property type="match status" value="1"/>
</dbReference>
<dbReference type="RefSeq" id="WP_244726732.1">
    <property type="nucleotide sequence ID" value="NZ_CP095045.1"/>
</dbReference>
<keyword evidence="3" id="KW-1185">Reference proteome</keyword>
<dbReference type="EMBL" id="CP095045">
    <property type="protein sequence ID" value="UOQ56418.1"/>
    <property type="molecule type" value="Genomic_DNA"/>
</dbReference>
<evidence type="ECO:0000259" key="1">
    <source>
        <dbReference type="Pfam" id="PF01979"/>
    </source>
</evidence>
<proteinExistence type="predicted"/>
<dbReference type="InterPro" id="IPR057744">
    <property type="entry name" value="OTAase-like"/>
</dbReference>
<name>A0ABY4FJV0_9MICO</name>
<dbReference type="InterPro" id="IPR011059">
    <property type="entry name" value="Metal-dep_hydrolase_composite"/>
</dbReference>
<dbReference type="Pfam" id="PF01979">
    <property type="entry name" value="Amidohydro_1"/>
    <property type="match status" value="1"/>
</dbReference>